<dbReference type="SUPFAM" id="SSF56973">
    <property type="entry name" value="Aerolisin/ETX pore-forming domain"/>
    <property type="match status" value="1"/>
</dbReference>
<protein>
    <submittedName>
        <fullName evidence="2">Uncharacterized protein</fullName>
    </submittedName>
</protein>
<reference evidence="2 3" key="1">
    <citation type="submission" date="2022-05" db="EMBL/GenBank/DDBJ databases">
        <title>Genome Sequencing of Bee-Associated Microbes.</title>
        <authorList>
            <person name="Dunlap C."/>
        </authorList>
    </citation>
    <scope>NUCLEOTIDE SEQUENCE [LARGE SCALE GENOMIC DNA]</scope>
    <source>
        <strain evidence="2 3">NRRL NRS-1438</strain>
    </source>
</reference>
<comment type="caution">
    <text evidence="2">The sequence shown here is derived from an EMBL/GenBank/DDBJ whole genome shotgun (WGS) entry which is preliminary data.</text>
</comment>
<feature type="chain" id="PRO_5045839991" evidence="1">
    <location>
        <begin position="23"/>
        <end position="319"/>
    </location>
</feature>
<dbReference type="RefSeq" id="WP_087431644.1">
    <property type="nucleotide sequence ID" value="NZ_JAMDLV010000053.1"/>
</dbReference>
<dbReference type="EMBL" id="JAMDLW010000029">
    <property type="protein sequence ID" value="MCY9521925.1"/>
    <property type="molecule type" value="Genomic_DNA"/>
</dbReference>
<accession>A0ABT4DYT2</accession>
<evidence type="ECO:0000256" key="1">
    <source>
        <dbReference type="SAM" id="SignalP"/>
    </source>
</evidence>
<dbReference type="Gene3D" id="2.170.15.10">
    <property type="entry name" value="Proaerolysin, chain A, domain 3"/>
    <property type="match status" value="1"/>
</dbReference>
<keyword evidence="3" id="KW-1185">Reference proteome</keyword>
<gene>
    <name evidence="2" type="ORF">M5X09_20015</name>
</gene>
<name>A0ABT4DYT2_9BACL</name>
<feature type="signal peptide" evidence="1">
    <location>
        <begin position="1"/>
        <end position="22"/>
    </location>
</feature>
<organism evidence="2 3">
    <name type="scientific">Paenibacillus apiarius</name>
    <dbReference type="NCBI Taxonomy" id="46240"/>
    <lineage>
        <taxon>Bacteria</taxon>
        <taxon>Bacillati</taxon>
        <taxon>Bacillota</taxon>
        <taxon>Bacilli</taxon>
        <taxon>Bacillales</taxon>
        <taxon>Paenibacillaceae</taxon>
        <taxon>Paenibacillus</taxon>
    </lineage>
</organism>
<evidence type="ECO:0000313" key="2">
    <source>
        <dbReference type="EMBL" id="MCY9521925.1"/>
    </source>
</evidence>
<proteinExistence type="predicted"/>
<dbReference type="Proteomes" id="UP001207626">
    <property type="component" value="Unassembled WGS sequence"/>
</dbReference>
<keyword evidence="1" id="KW-0732">Signal</keyword>
<sequence>MNAKIKFLTAIMMLSATFMMSAGNIVSADTEAMNVNNQVRLSNYQAVQVVNIEQSARKVIPNYVRYIHNGLHPSVRVDVLDVKLINVEEKGAVPDYPVTSELIQRGPEKLVETLTHDAINSSSSGELTVSHTFQHGVSNASTLTKSITHSHKAGAKFTYKTKAEFLGTGAEVGGELAYEYTNSNQSGTSDAKTINYVISSSASAKLPPMSKGTLISSVYSSPAVYKIKSQSYFTGDVQFSYILSDDAPGAVRTLTVPLYDLFGRGDENNDVAFKDNLWAKSVWDATGKQTKALIFEGSSILTMDQQYRTETYLKDVKAR</sequence>
<evidence type="ECO:0000313" key="3">
    <source>
        <dbReference type="Proteomes" id="UP001207626"/>
    </source>
</evidence>